<dbReference type="Proteomes" id="UP000603434">
    <property type="component" value="Unassembled WGS sequence"/>
</dbReference>
<reference evidence="3 4" key="1">
    <citation type="submission" date="2020-08" db="EMBL/GenBank/DDBJ databases">
        <title>Bridging the membrane lipid divide: bacteria of the FCB group superphylum have the potential to synthesize archaeal ether lipids.</title>
        <authorList>
            <person name="Villanueva L."/>
            <person name="Von Meijenfeldt F.A.B."/>
            <person name="Westbye A.B."/>
            <person name="Yadav S."/>
            <person name="Hopmans E.C."/>
            <person name="Dutilh B.E."/>
            <person name="Sinninghe Damste J.S."/>
        </authorList>
    </citation>
    <scope>NUCLEOTIDE SEQUENCE [LARGE SCALE GENOMIC DNA]</scope>
    <source>
        <strain evidence="3">NIOZ-UU30</strain>
    </source>
</reference>
<dbReference type="InterPro" id="IPR004017">
    <property type="entry name" value="Cys_rich_dom"/>
</dbReference>
<sequence length="290" mass="32239">MEYAFYLGCNIPARVKQYEASARAILKRVGVRLVDIREFVCCGYPLRNIELEAFVLSSAENLALAEKAGLDILALCKCCYGRLKKAEFLLKENEDMWAEINRMLAERGLKYSGKTRIRHFLSVLYHDVGLDTLKREISRPFKQLKIAASVGCHALRPSKITQFDDPVAPTIFDKLVEVTGAESVDWVTKMECCGAPLMGFNDELGMNLTQTKLADAKKSGADYICTACPFTHMQFDNVQKLMISRNGNDPLASILYAQLLGLSMGIDAKTLGIGMNQLDISGVTSFLTKE</sequence>
<dbReference type="AlphaFoldDB" id="A0A8J6TIR9"/>
<dbReference type="EMBL" id="JACNJH010000131">
    <property type="protein sequence ID" value="MBC8361372.1"/>
    <property type="molecule type" value="Genomic_DNA"/>
</dbReference>
<name>A0A8J6TIR9_9BACT</name>
<comment type="caution">
    <text evidence="3">The sequence shown here is derived from an EMBL/GenBank/DDBJ whole genome shotgun (WGS) entry which is preliminary data.</text>
</comment>
<evidence type="ECO:0000313" key="3">
    <source>
        <dbReference type="EMBL" id="MBC8361372.1"/>
    </source>
</evidence>
<feature type="domain" description="Cysteine-rich" evidence="2">
    <location>
        <begin position="3"/>
        <end position="84"/>
    </location>
</feature>
<gene>
    <name evidence="3" type="ORF">H8E23_08245</name>
</gene>
<evidence type="ECO:0000313" key="4">
    <source>
        <dbReference type="Proteomes" id="UP000603434"/>
    </source>
</evidence>
<dbReference type="PANTHER" id="PTHR42947:SF1">
    <property type="entry name" value="COB--COM HETERODISULFIDE REDUCTASE SUBUNIT B 1"/>
    <property type="match status" value="1"/>
</dbReference>
<proteinExistence type="predicted"/>
<evidence type="ECO:0000259" key="2">
    <source>
        <dbReference type="Pfam" id="PF02754"/>
    </source>
</evidence>
<organism evidence="3 4">
    <name type="scientific">Candidatus Desulfatibia profunda</name>
    <dbReference type="NCBI Taxonomy" id="2841695"/>
    <lineage>
        <taxon>Bacteria</taxon>
        <taxon>Pseudomonadati</taxon>
        <taxon>Thermodesulfobacteriota</taxon>
        <taxon>Desulfobacteria</taxon>
        <taxon>Desulfobacterales</taxon>
        <taxon>Desulfobacterales incertae sedis</taxon>
        <taxon>Candidatus Desulfatibia</taxon>
    </lineage>
</organism>
<dbReference type="Gene3D" id="3.40.50.11810">
    <property type="match status" value="1"/>
</dbReference>
<dbReference type="InterPro" id="IPR051278">
    <property type="entry name" value="HdrB/HdrD_reductase"/>
</dbReference>
<protein>
    <submittedName>
        <fullName evidence="3">CoB--CoM heterodisulfide reductase iron-sulfur subunit B family protein</fullName>
    </submittedName>
</protein>
<dbReference type="PANTHER" id="PTHR42947">
    <property type="entry name" value="COB--COM HETERODISULFIDE REDUCTASE SUBUNIT B 1"/>
    <property type="match status" value="1"/>
</dbReference>
<keyword evidence="1" id="KW-0560">Oxidoreductase</keyword>
<feature type="domain" description="Cysteine-rich" evidence="2">
    <location>
        <begin position="150"/>
        <end position="236"/>
    </location>
</feature>
<dbReference type="GO" id="GO:0016491">
    <property type="term" value="F:oxidoreductase activity"/>
    <property type="evidence" value="ECO:0007669"/>
    <property type="project" value="UniProtKB-KW"/>
</dbReference>
<accession>A0A8J6TIR9</accession>
<dbReference type="Pfam" id="PF02754">
    <property type="entry name" value="CCG"/>
    <property type="match status" value="2"/>
</dbReference>
<dbReference type="Gene3D" id="1.20.1050.140">
    <property type="match status" value="1"/>
</dbReference>
<evidence type="ECO:0000256" key="1">
    <source>
        <dbReference type="ARBA" id="ARBA00023002"/>
    </source>
</evidence>